<dbReference type="EMBL" id="CAJJDN010000006">
    <property type="protein sequence ID" value="CAD8051987.1"/>
    <property type="molecule type" value="Genomic_DNA"/>
</dbReference>
<organism evidence="1 2">
    <name type="scientific">Paramecium sonneborni</name>
    <dbReference type="NCBI Taxonomy" id="65129"/>
    <lineage>
        <taxon>Eukaryota</taxon>
        <taxon>Sar</taxon>
        <taxon>Alveolata</taxon>
        <taxon>Ciliophora</taxon>
        <taxon>Intramacronucleata</taxon>
        <taxon>Oligohymenophorea</taxon>
        <taxon>Peniculida</taxon>
        <taxon>Parameciidae</taxon>
        <taxon>Paramecium</taxon>
    </lineage>
</organism>
<dbReference type="Proteomes" id="UP000692954">
    <property type="component" value="Unassembled WGS sequence"/>
</dbReference>
<name>A0A8S1KBM8_9CILI</name>
<dbReference type="OrthoDB" id="308223at2759"/>
<accession>A0A8S1KBM8</accession>
<dbReference type="AlphaFoldDB" id="A0A8S1KBM8"/>
<comment type="caution">
    <text evidence="1">The sequence shown here is derived from an EMBL/GenBank/DDBJ whole genome shotgun (WGS) entry which is preliminary data.</text>
</comment>
<evidence type="ECO:0000313" key="2">
    <source>
        <dbReference type="Proteomes" id="UP000692954"/>
    </source>
</evidence>
<evidence type="ECO:0000313" key="1">
    <source>
        <dbReference type="EMBL" id="CAD8051987.1"/>
    </source>
</evidence>
<protein>
    <submittedName>
        <fullName evidence="1">Uncharacterized protein</fullName>
    </submittedName>
</protein>
<sequence>MKQQFLQIQLNDSQQEASQINLYNMVEMLKDPDFRQKFQQCKYDYELIEIFPLVGFGITITKTKKNSETKIKVTDFSKVLKIIDLSALDLKNVQKKNQSANCILPLLSKDEENDQLLNCELFKRKISYLVHEKLDSYKEDTYLLLIQASIHYIIEKEGIQSWGKEILQLAFQTCQQIFINSPLFCKSISMLDFEKSKFKLLNLFCLFQMEQVSIQEIFDYYVCQNVKQKIYDKLDEDQLQNFFDKLKFECVDQIYENITQFMEDYLEKNNYFLLKLTQKKILQGIIEYMIPKELQWLNLQKLEYIQSKYQDIKTLKYYTISTIFQKLVENLVEKYSDEKKFKYFQSFSQQFQEYDDQQSYQEFLMKNHKYHDILEIYELYNQVLNECQNDNFRFEEKYQIITIRFIINKISIESIKRDNPNSFQELEGLIEFKKVYDYLEIFKKIYNINEEFAKNIHVQIVGEIKNLIWLNYLSSVTDFKENEMIKQFIKNFLSHLTNWKSILEQEVFAKYLVEISRFTFLLILRTRKLKQIEKFNQQQLQNIMTKDKQKEPYCTKIFEISKTFK</sequence>
<proteinExistence type="predicted"/>
<keyword evidence="2" id="KW-1185">Reference proteome</keyword>
<gene>
    <name evidence="1" type="ORF">PSON_ATCC_30995.1.T0060183</name>
</gene>
<reference evidence="1" key="1">
    <citation type="submission" date="2021-01" db="EMBL/GenBank/DDBJ databases">
        <authorList>
            <consortium name="Genoscope - CEA"/>
            <person name="William W."/>
        </authorList>
    </citation>
    <scope>NUCLEOTIDE SEQUENCE</scope>
</reference>